<evidence type="ECO:0000313" key="1">
    <source>
        <dbReference type="EMBL" id="KAG5281858.1"/>
    </source>
</evidence>
<protein>
    <submittedName>
        <fullName evidence="1">Uncharacterized protein</fullName>
    </submittedName>
</protein>
<dbReference type="EMBL" id="JADWDJ010000004">
    <property type="protein sequence ID" value="KAG5281858.1"/>
    <property type="molecule type" value="Genomic_DNA"/>
</dbReference>
<dbReference type="Proteomes" id="UP000823561">
    <property type="component" value="Chromosome 4"/>
</dbReference>
<proteinExistence type="predicted"/>
<gene>
    <name evidence="1" type="ORF">AALO_G00049570</name>
</gene>
<sequence>MALSTTLRVQVEHVPHYTSAPLVLLAARRESADRGKEENHCHPGTSCRQTAHLRPAHAAQSWPTQRSHGYYSQAILPPRVGEQATCIAHHLNIDGRVPLPANKHGLISDGLATGMRVPSMAPITRGSWAIVWKAWLACTIFSAVVGKLMDCTYYSSKGVTAATARHTEGLLRPRPSPTTSMKLPVA</sequence>
<keyword evidence="2" id="KW-1185">Reference proteome</keyword>
<organism evidence="1 2">
    <name type="scientific">Alosa alosa</name>
    <name type="common">allis shad</name>
    <dbReference type="NCBI Taxonomy" id="278164"/>
    <lineage>
        <taxon>Eukaryota</taxon>
        <taxon>Metazoa</taxon>
        <taxon>Chordata</taxon>
        <taxon>Craniata</taxon>
        <taxon>Vertebrata</taxon>
        <taxon>Euteleostomi</taxon>
        <taxon>Actinopterygii</taxon>
        <taxon>Neopterygii</taxon>
        <taxon>Teleostei</taxon>
        <taxon>Clupei</taxon>
        <taxon>Clupeiformes</taxon>
        <taxon>Clupeoidei</taxon>
        <taxon>Clupeidae</taxon>
        <taxon>Alosa</taxon>
    </lineage>
</organism>
<evidence type="ECO:0000313" key="2">
    <source>
        <dbReference type="Proteomes" id="UP000823561"/>
    </source>
</evidence>
<comment type="caution">
    <text evidence="1">The sequence shown here is derived from an EMBL/GenBank/DDBJ whole genome shotgun (WGS) entry which is preliminary data.</text>
</comment>
<reference evidence="1" key="1">
    <citation type="submission" date="2020-10" db="EMBL/GenBank/DDBJ databases">
        <title>Chromosome-scale genome assembly of the Allis shad, Alosa alosa.</title>
        <authorList>
            <person name="Margot Z."/>
            <person name="Christophe K."/>
            <person name="Cabau C."/>
            <person name="Louis A."/>
            <person name="Berthelot C."/>
            <person name="Parey E."/>
            <person name="Roest Crollius H."/>
            <person name="Montfort J."/>
            <person name="Robinson-Rechavi M."/>
            <person name="Bucao C."/>
            <person name="Bouchez O."/>
            <person name="Gislard M."/>
            <person name="Lluch J."/>
            <person name="Milhes M."/>
            <person name="Lampietro C."/>
            <person name="Lopez Roques C."/>
            <person name="Donnadieu C."/>
            <person name="Braasch I."/>
            <person name="Desvignes T."/>
            <person name="Postlethwait J."/>
            <person name="Bobe J."/>
            <person name="Guiguen Y."/>
        </authorList>
    </citation>
    <scope>NUCLEOTIDE SEQUENCE</scope>
    <source>
        <strain evidence="1">M-15738</strain>
        <tissue evidence="1">Blood</tissue>
    </source>
</reference>
<name>A0AAV6H3F8_9TELE</name>
<dbReference type="AlphaFoldDB" id="A0AAV6H3F8"/>
<accession>A0AAV6H3F8</accession>